<proteinExistence type="predicted"/>
<comment type="caution">
    <text evidence="2">The sequence shown here is derived from an EMBL/GenBank/DDBJ whole genome shotgun (WGS) entry which is preliminary data.</text>
</comment>
<protein>
    <recommendedName>
        <fullName evidence="1">Uracil-DNA glycosylase-like domain-containing protein</fullName>
    </recommendedName>
</protein>
<dbReference type="STRING" id="1122149.FD44_GL000684"/>
<evidence type="ECO:0000259" key="1">
    <source>
        <dbReference type="Pfam" id="PF03167"/>
    </source>
</evidence>
<dbReference type="Proteomes" id="UP000294854">
    <property type="component" value="Unassembled WGS sequence"/>
</dbReference>
<dbReference type="SUPFAM" id="SSF52141">
    <property type="entry name" value="Uracil-DNA glycosylase-like"/>
    <property type="match status" value="1"/>
</dbReference>
<keyword evidence="3" id="KW-1185">Reference proteome</keyword>
<reference evidence="2 3" key="1">
    <citation type="journal article" date="2019" name="Appl. Microbiol. Biotechnol.">
        <title>Uncovering carbohydrate metabolism through a genotype-phenotype association study of 56 lactic acid bacteria genomes.</title>
        <authorList>
            <person name="Buron-Moles G."/>
            <person name="Chailyan A."/>
            <person name="Dolejs I."/>
            <person name="Forster J."/>
            <person name="Miks M.H."/>
        </authorList>
    </citation>
    <scope>NUCLEOTIDE SEQUENCE [LARGE SCALE GENOMIC DNA]</scope>
    <source>
        <strain evidence="2 3">ATCC 49373</strain>
    </source>
</reference>
<dbReference type="RefSeq" id="WP_029327468.1">
    <property type="nucleotide sequence ID" value="NZ_PUFO01000034.1"/>
</dbReference>
<evidence type="ECO:0000313" key="3">
    <source>
        <dbReference type="Proteomes" id="UP000294854"/>
    </source>
</evidence>
<dbReference type="InterPro" id="IPR036895">
    <property type="entry name" value="Uracil-DNA_glycosylase-like_sf"/>
</dbReference>
<sequence>MMQLSDLNSQYDKMQLMYGDENFHSVYGGGATQQPKTMFVFMNPTGRNVSTALDWQGRRAPWIGTKPIWRLFHDLDLVDDTVWHEIDSKRGKDWTPEFAEEVYQDVSKHDYFLTNLAKCTFAGTAPVSNKIYRQYLAYLLKEIEITQPKKIVAFGNQVSSILLGQALSVSTTRQKKFDLLVANHYYPVYPTYYPVGNGTRNLGKAVEDLMEILN</sequence>
<organism evidence="2 3">
    <name type="scientific">Secundilactobacillus malefermentans</name>
    <dbReference type="NCBI Taxonomy" id="176292"/>
    <lineage>
        <taxon>Bacteria</taxon>
        <taxon>Bacillati</taxon>
        <taxon>Bacillota</taxon>
        <taxon>Bacilli</taxon>
        <taxon>Lactobacillales</taxon>
        <taxon>Lactobacillaceae</taxon>
        <taxon>Secundilactobacillus</taxon>
    </lineage>
</organism>
<gene>
    <name evidence="2" type="ORF">C5L31_001649</name>
</gene>
<dbReference type="Pfam" id="PF03167">
    <property type="entry name" value="UDG"/>
    <property type="match status" value="1"/>
</dbReference>
<name>A0A4V3A422_9LACO</name>
<dbReference type="InterPro" id="IPR005122">
    <property type="entry name" value="Uracil-DNA_glycosylase-like"/>
</dbReference>
<accession>A0A4V3A422</accession>
<dbReference type="AlphaFoldDB" id="A0A4V3A422"/>
<dbReference type="EMBL" id="PUFO01000034">
    <property type="protein sequence ID" value="TDG78623.1"/>
    <property type="molecule type" value="Genomic_DNA"/>
</dbReference>
<dbReference type="Gene3D" id="3.40.470.10">
    <property type="entry name" value="Uracil-DNA glycosylase-like domain"/>
    <property type="match status" value="1"/>
</dbReference>
<feature type="domain" description="Uracil-DNA glycosylase-like" evidence="1">
    <location>
        <begin position="35"/>
        <end position="195"/>
    </location>
</feature>
<evidence type="ECO:0000313" key="2">
    <source>
        <dbReference type="EMBL" id="TDG78623.1"/>
    </source>
</evidence>